<dbReference type="EMBL" id="QEAM01000356">
    <property type="protein sequence ID" value="TPX40856.1"/>
    <property type="molecule type" value="Genomic_DNA"/>
</dbReference>
<name>A0A507CNZ7_9FUNG</name>
<dbReference type="AlphaFoldDB" id="A0A507CNZ7"/>
<dbReference type="InterPro" id="IPR043502">
    <property type="entry name" value="DNA/RNA_pol_sf"/>
</dbReference>
<sequence>MTVTAIENLEVRQLDSKTAFLNATLDPAITVHVEQPHGFAETGQETKVCRLKKALYGLKQAPEEWHETLKGWLLNNGFTVLRSDESIYIKRSEDEFIIVLVHVDDMLVGSRGVGSLNKLMDTLRESFDLSAAKPVEYFLGIGITRDRGTKTICLVQNQYIKEILQEFESYQCGVIPMSYWEATLSCYV</sequence>
<evidence type="ECO:0000259" key="1">
    <source>
        <dbReference type="Pfam" id="PF07727"/>
    </source>
</evidence>
<comment type="caution">
    <text evidence="2">The sequence shown here is derived from an EMBL/GenBank/DDBJ whole genome shotgun (WGS) entry which is preliminary data.</text>
</comment>
<dbReference type="InterPro" id="IPR013103">
    <property type="entry name" value="RVT_2"/>
</dbReference>
<dbReference type="Pfam" id="PF07727">
    <property type="entry name" value="RVT_2"/>
    <property type="match status" value="1"/>
</dbReference>
<accession>A0A507CNZ7</accession>
<organism evidence="2 3">
    <name type="scientific">Synchytrium endobioticum</name>
    <dbReference type="NCBI Taxonomy" id="286115"/>
    <lineage>
        <taxon>Eukaryota</taxon>
        <taxon>Fungi</taxon>
        <taxon>Fungi incertae sedis</taxon>
        <taxon>Chytridiomycota</taxon>
        <taxon>Chytridiomycota incertae sedis</taxon>
        <taxon>Chytridiomycetes</taxon>
        <taxon>Synchytriales</taxon>
        <taxon>Synchytriaceae</taxon>
        <taxon>Synchytrium</taxon>
    </lineage>
</organism>
<keyword evidence="2" id="KW-0239">DNA-directed DNA polymerase</keyword>
<reference evidence="2 3" key="1">
    <citation type="journal article" date="2019" name="Sci. Rep.">
        <title>Comparative genomics of chytrid fungi reveal insights into the obligate biotrophic and pathogenic lifestyle of Synchytrium endobioticum.</title>
        <authorList>
            <person name="van de Vossenberg B.T.L.H."/>
            <person name="Warris S."/>
            <person name="Nguyen H.D.T."/>
            <person name="van Gent-Pelzer M.P.E."/>
            <person name="Joly D.L."/>
            <person name="van de Geest H.C."/>
            <person name="Bonants P.J.M."/>
            <person name="Smith D.S."/>
            <person name="Levesque C.A."/>
            <person name="van der Lee T.A.J."/>
        </authorList>
    </citation>
    <scope>NUCLEOTIDE SEQUENCE [LARGE SCALE GENOMIC DNA]</scope>
    <source>
        <strain evidence="2 3">LEV6574</strain>
    </source>
</reference>
<dbReference type="Proteomes" id="UP000320475">
    <property type="component" value="Unassembled WGS sequence"/>
</dbReference>
<evidence type="ECO:0000313" key="3">
    <source>
        <dbReference type="Proteomes" id="UP000320475"/>
    </source>
</evidence>
<dbReference type="OrthoDB" id="3344688at2759"/>
<keyword evidence="2" id="KW-0808">Transferase</keyword>
<protein>
    <submittedName>
        <fullName evidence="2">DNA-directed DNA polymerase</fullName>
    </submittedName>
</protein>
<dbReference type="GO" id="GO:0003887">
    <property type="term" value="F:DNA-directed DNA polymerase activity"/>
    <property type="evidence" value="ECO:0007669"/>
    <property type="project" value="UniProtKB-KW"/>
</dbReference>
<keyword evidence="2" id="KW-0548">Nucleotidyltransferase</keyword>
<gene>
    <name evidence="2" type="ORF">SeLEV6574_g06373</name>
</gene>
<feature type="domain" description="Reverse transcriptase Ty1/copia-type" evidence="1">
    <location>
        <begin position="3"/>
        <end position="172"/>
    </location>
</feature>
<proteinExistence type="predicted"/>
<evidence type="ECO:0000313" key="2">
    <source>
        <dbReference type="EMBL" id="TPX40856.1"/>
    </source>
</evidence>
<dbReference type="SUPFAM" id="SSF56672">
    <property type="entry name" value="DNA/RNA polymerases"/>
    <property type="match status" value="1"/>
</dbReference>